<dbReference type="AlphaFoldDB" id="A0A0F9VI65"/>
<organism evidence="3">
    <name type="scientific">marine sediment metagenome</name>
    <dbReference type="NCBI Taxonomy" id="412755"/>
    <lineage>
        <taxon>unclassified sequences</taxon>
        <taxon>metagenomes</taxon>
        <taxon>ecological metagenomes</taxon>
    </lineage>
</organism>
<feature type="transmembrane region" description="Helical" evidence="1">
    <location>
        <begin position="142"/>
        <end position="163"/>
    </location>
</feature>
<feature type="transmembrane region" description="Helical" evidence="1">
    <location>
        <begin position="113"/>
        <end position="130"/>
    </location>
</feature>
<keyword evidence="1" id="KW-0472">Membrane</keyword>
<proteinExistence type="predicted"/>
<dbReference type="Pfam" id="PF07331">
    <property type="entry name" value="TctB"/>
    <property type="match status" value="1"/>
</dbReference>
<name>A0A0F9VI65_9ZZZZ</name>
<feature type="domain" description="DUF1468" evidence="2">
    <location>
        <begin position="9"/>
        <end position="162"/>
    </location>
</feature>
<keyword evidence="1" id="KW-1133">Transmembrane helix</keyword>
<reference evidence="3" key="1">
    <citation type="journal article" date="2015" name="Nature">
        <title>Complex archaea that bridge the gap between prokaryotes and eukaryotes.</title>
        <authorList>
            <person name="Spang A."/>
            <person name="Saw J.H."/>
            <person name="Jorgensen S.L."/>
            <person name="Zaremba-Niedzwiedzka K."/>
            <person name="Martijn J."/>
            <person name="Lind A.E."/>
            <person name="van Eijk R."/>
            <person name="Schleper C."/>
            <person name="Guy L."/>
            <person name="Ettema T.J."/>
        </authorList>
    </citation>
    <scope>NUCLEOTIDE SEQUENCE</scope>
</reference>
<gene>
    <name evidence="3" type="ORF">LCGC14_0402940</name>
</gene>
<evidence type="ECO:0000256" key="1">
    <source>
        <dbReference type="SAM" id="Phobius"/>
    </source>
</evidence>
<comment type="caution">
    <text evidence="3">The sequence shown here is derived from an EMBL/GenBank/DDBJ whole genome shotgun (WGS) entry which is preliminary data.</text>
</comment>
<feature type="transmembrane region" description="Helical" evidence="1">
    <location>
        <begin position="85"/>
        <end position="107"/>
    </location>
</feature>
<evidence type="ECO:0000313" key="3">
    <source>
        <dbReference type="EMBL" id="KKN73216.1"/>
    </source>
</evidence>
<protein>
    <recommendedName>
        <fullName evidence="2">DUF1468 domain-containing protein</fullName>
    </recommendedName>
</protein>
<evidence type="ECO:0000259" key="2">
    <source>
        <dbReference type="Pfam" id="PF07331"/>
    </source>
</evidence>
<accession>A0A0F9VI65</accession>
<dbReference type="EMBL" id="LAZR01000348">
    <property type="protein sequence ID" value="KKN73216.1"/>
    <property type="molecule type" value="Genomic_DNA"/>
</dbReference>
<dbReference type="InterPro" id="IPR009936">
    <property type="entry name" value="DUF1468"/>
</dbReference>
<keyword evidence="1" id="KW-0812">Transmembrane</keyword>
<feature type="transmembrane region" description="Helical" evidence="1">
    <location>
        <begin position="41"/>
        <end position="64"/>
    </location>
</feature>
<sequence>MSEKKRDVVTGMLLLTLSLVWMLIVWRTIPPGTGGGDVGPRAFPLLLGALLAVFSLWLTIAALGKRRDDAVTPGAEGAINEPEAAGVNGAAGLVAAILTVAHLLAYGFLMQRIGFVLATLVTVASIMLICTNDRSPLRIGAMSVGITFACWLIFGKILGVYLATGSWINLG</sequence>
<feature type="transmembrane region" description="Helical" evidence="1">
    <location>
        <begin position="12"/>
        <end position="29"/>
    </location>
</feature>